<protein>
    <submittedName>
        <fullName evidence="3">Uncharacterized protein</fullName>
    </submittedName>
</protein>
<feature type="region of interest" description="Disordered" evidence="1">
    <location>
        <begin position="293"/>
        <end position="315"/>
    </location>
</feature>
<organism evidence="2 3">
    <name type="scientific">Meloidogyne javanica</name>
    <name type="common">Root-knot nematode worm</name>
    <dbReference type="NCBI Taxonomy" id="6303"/>
    <lineage>
        <taxon>Eukaryota</taxon>
        <taxon>Metazoa</taxon>
        <taxon>Ecdysozoa</taxon>
        <taxon>Nematoda</taxon>
        <taxon>Chromadorea</taxon>
        <taxon>Rhabditida</taxon>
        <taxon>Tylenchina</taxon>
        <taxon>Tylenchomorpha</taxon>
        <taxon>Tylenchoidea</taxon>
        <taxon>Meloidogynidae</taxon>
        <taxon>Meloidogyninae</taxon>
        <taxon>Meloidogyne</taxon>
        <taxon>Meloidogyne incognita group</taxon>
    </lineage>
</organism>
<reference evidence="3" key="1">
    <citation type="submission" date="2022-11" db="UniProtKB">
        <authorList>
            <consortium name="WormBaseParasite"/>
        </authorList>
    </citation>
    <scope>IDENTIFICATION</scope>
</reference>
<evidence type="ECO:0000256" key="1">
    <source>
        <dbReference type="SAM" id="MobiDB-lite"/>
    </source>
</evidence>
<feature type="compositionally biased region" description="Basic and acidic residues" evidence="1">
    <location>
        <begin position="293"/>
        <end position="302"/>
    </location>
</feature>
<proteinExistence type="predicted"/>
<dbReference type="WBParaSite" id="scaffold2986_cov196.g5771">
    <property type="protein sequence ID" value="scaffold2986_cov196.g5771"/>
    <property type="gene ID" value="scaffold2986_cov196.g5771"/>
</dbReference>
<accession>A0A915M7Y3</accession>
<evidence type="ECO:0000313" key="3">
    <source>
        <dbReference type="WBParaSite" id="scaffold2986_cov196.g5771"/>
    </source>
</evidence>
<dbReference type="AlphaFoldDB" id="A0A915M7Y3"/>
<evidence type="ECO:0000313" key="2">
    <source>
        <dbReference type="Proteomes" id="UP000887561"/>
    </source>
</evidence>
<keyword evidence="2" id="KW-1185">Reference proteome</keyword>
<name>A0A915M7Y3_MELJA</name>
<dbReference type="Proteomes" id="UP000887561">
    <property type="component" value="Unplaced"/>
</dbReference>
<sequence>MDKILNSNQQLTQNLEYEELEYSPHLNIEWPQRLIQFKFIGDLEGIKLKRITCLKSILKGKRKIKSQQIFFFRNESKGRKGETFHYFVNVCPDDKYQLIYNDAETMLKEESATLSCSEALKTGKNVPNIYEIDISSEGTEGACVRSNEKSTKIREEILKDHQLKQEKLIEKYYKAKQVKGKNVKFLDVLLQKEKRKFDPDNKEHSFAIEYMIHMDLGTPFRIRYLDSPVEENNSESTEIKEEKEFREILLMEHMKNELNKRIYNPKWFPKWSPLEKADPNEDEMLDRMFETNKKRRLNEEKGGKRRFQRVGNGLV</sequence>